<feature type="domain" description="MYND-type" evidence="5">
    <location>
        <begin position="182"/>
        <end position="229"/>
    </location>
</feature>
<reference evidence="6 7" key="1">
    <citation type="submission" date="2012-05" db="EMBL/GenBank/DDBJ databases">
        <title>Recombination and specialization in a pathogen metapopulation.</title>
        <authorList>
            <person name="Gardiner A."/>
            <person name="Kemen E."/>
            <person name="Schultz-Larsen T."/>
            <person name="MacLean D."/>
            <person name="Van Oosterhout C."/>
            <person name="Jones J.D.G."/>
        </authorList>
    </citation>
    <scope>NUCLEOTIDE SEQUENCE [LARGE SCALE GENOMIC DNA]</scope>
    <source>
        <strain evidence="6 7">Ac Nc2</strain>
    </source>
</reference>
<keyword evidence="2 4" id="KW-0863">Zinc-finger</keyword>
<keyword evidence="1" id="KW-0479">Metal-binding</keyword>
<sequence>MRWFLSLPYKGQAILLTNASPDLPYNLNETSRSASQLLAPELCLSTLLENNGKNFLKLTHARASKRDDCARADLDYLLGLRKEGIMPTFSGESLCQYMLAFVDPLDPELKIQAVSHAASQAIIAEKKRLIGAKVLIEADVWLTLQMRQQVLITFLTHVTSAFETLHREQLVTGIITKPQIGCRYCGSSIPDSEHLNSSSEGLLRCECRAAFYCSEKHQSEDWLHHKEACQQVRQQLSKVES</sequence>
<dbReference type="PROSITE" id="PS50865">
    <property type="entry name" value="ZF_MYND_2"/>
    <property type="match status" value="1"/>
</dbReference>
<evidence type="ECO:0000259" key="5">
    <source>
        <dbReference type="PROSITE" id="PS50865"/>
    </source>
</evidence>
<name>A0A024G8U8_9STRA</name>
<dbReference type="OrthoDB" id="76265at2759"/>
<proteinExistence type="predicted"/>
<comment type="caution">
    <text evidence="6">The sequence shown here is derived from an EMBL/GenBank/DDBJ whole genome shotgun (WGS) entry which is preliminary data.</text>
</comment>
<dbReference type="InParanoid" id="A0A024G8U8"/>
<evidence type="ECO:0000313" key="6">
    <source>
        <dbReference type="EMBL" id="CCI42945.1"/>
    </source>
</evidence>
<dbReference type="GO" id="GO:0008270">
    <property type="term" value="F:zinc ion binding"/>
    <property type="evidence" value="ECO:0007669"/>
    <property type="project" value="UniProtKB-KW"/>
</dbReference>
<dbReference type="Pfam" id="PF01753">
    <property type="entry name" value="zf-MYND"/>
    <property type="match status" value="1"/>
</dbReference>
<evidence type="ECO:0000256" key="2">
    <source>
        <dbReference type="ARBA" id="ARBA00022771"/>
    </source>
</evidence>
<evidence type="ECO:0000256" key="1">
    <source>
        <dbReference type="ARBA" id="ARBA00022723"/>
    </source>
</evidence>
<evidence type="ECO:0000256" key="3">
    <source>
        <dbReference type="ARBA" id="ARBA00022833"/>
    </source>
</evidence>
<evidence type="ECO:0000313" key="7">
    <source>
        <dbReference type="Proteomes" id="UP000053237"/>
    </source>
</evidence>
<protein>
    <recommendedName>
        <fullName evidence="5">MYND-type domain-containing protein</fullName>
    </recommendedName>
</protein>
<dbReference type="EMBL" id="CAIX01000041">
    <property type="protein sequence ID" value="CCI42945.1"/>
    <property type="molecule type" value="Genomic_DNA"/>
</dbReference>
<organism evidence="6 7">
    <name type="scientific">Albugo candida</name>
    <dbReference type="NCBI Taxonomy" id="65357"/>
    <lineage>
        <taxon>Eukaryota</taxon>
        <taxon>Sar</taxon>
        <taxon>Stramenopiles</taxon>
        <taxon>Oomycota</taxon>
        <taxon>Peronosporomycetes</taxon>
        <taxon>Albuginales</taxon>
        <taxon>Albuginaceae</taxon>
        <taxon>Albugo</taxon>
    </lineage>
</organism>
<evidence type="ECO:0000256" key="4">
    <source>
        <dbReference type="PROSITE-ProRule" id="PRU00134"/>
    </source>
</evidence>
<dbReference type="SUPFAM" id="SSF144232">
    <property type="entry name" value="HIT/MYND zinc finger-like"/>
    <property type="match status" value="1"/>
</dbReference>
<keyword evidence="3" id="KW-0862">Zinc</keyword>
<dbReference type="AlphaFoldDB" id="A0A024G8U8"/>
<accession>A0A024G8U8</accession>
<dbReference type="Proteomes" id="UP000053237">
    <property type="component" value="Unassembled WGS sequence"/>
</dbReference>
<dbReference type="InterPro" id="IPR002893">
    <property type="entry name" value="Znf_MYND"/>
</dbReference>
<gene>
    <name evidence="6" type="ORF">BN9_037290</name>
</gene>
<dbReference type="STRING" id="65357.A0A024G8U8"/>
<dbReference type="Gene3D" id="6.10.140.2220">
    <property type="match status" value="1"/>
</dbReference>
<keyword evidence="7" id="KW-1185">Reference proteome</keyword>